<feature type="transmembrane region" description="Helical" evidence="6">
    <location>
        <begin position="62"/>
        <end position="82"/>
    </location>
</feature>
<keyword evidence="9" id="KW-1185">Reference proteome</keyword>
<evidence type="ECO:0000256" key="3">
    <source>
        <dbReference type="ARBA" id="ARBA00022729"/>
    </source>
</evidence>
<proteinExistence type="predicted"/>
<reference evidence="8 9" key="1">
    <citation type="submission" date="2021-08" db="EMBL/GenBank/DDBJ databases">
        <title>Collinsella faecalis sp. nov. isolated from swine faeces.</title>
        <authorList>
            <person name="Oh B.S."/>
            <person name="Lee J.H."/>
        </authorList>
    </citation>
    <scope>NUCLEOTIDE SEQUENCE [LARGE SCALE GENOMIC DNA]</scope>
    <source>
        <strain evidence="8 9">AGMB00827</strain>
    </source>
</reference>
<keyword evidence="4" id="KW-0572">Peptidoglycan-anchor</keyword>
<evidence type="ECO:0000256" key="1">
    <source>
        <dbReference type="ARBA" id="ARBA00022512"/>
    </source>
</evidence>
<keyword evidence="3" id="KW-0732">Signal</keyword>
<evidence type="ECO:0000256" key="4">
    <source>
        <dbReference type="ARBA" id="ARBA00023088"/>
    </source>
</evidence>
<keyword evidence="6" id="KW-0472">Membrane</keyword>
<dbReference type="PROSITE" id="PS50847">
    <property type="entry name" value="GRAM_POS_ANCHORING"/>
    <property type="match status" value="1"/>
</dbReference>
<evidence type="ECO:0000313" key="8">
    <source>
        <dbReference type="EMBL" id="MBY4797536.1"/>
    </source>
</evidence>
<dbReference type="Pfam" id="PF00746">
    <property type="entry name" value="Gram_pos_anchor"/>
    <property type="match status" value="1"/>
</dbReference>
<evidence type="ECO:0000313" key="9">
    <source>
        <dbReference type="Proteomes" id="UP000700908"/>
    </source>
</evidence>
<dbReference type="EMBL" id="JAIMFO010000005">
    <property type="protein sequence ID" value="MBY4797536.1"/>
    <property type="molecule type" value="Genomic_DNA"/>
</dbReference>
<comment type="caution">
    <text evidence="8">The sequence shown here is derived from an EMBL/GenBank/DDBJ whole genome shotgun (WGS) entry which is preliminary data.</text>
</comment>
<dbReference type="Proteomes" id="UP000700908">
    <property type="component" value="Unassembled WGS sequence"/>
</dbReference>
<dbReference type="InterPro" id="IPR019931">
    <property type="entry name" value="LPXTG_anchor"/>
</dbReference>
<evidence type="ECO:0000259" key="7">
    <source>
        <dbReference type="PROSITE" id="PS50847"/>
    </source>
</evidence>
<feature type="region of interest" description="Disordered" evidence="5">
    <location>
        <begin position="1"/>
        <end position="59"/>
    </location>
</feature>
<evidence type="ECO:0000256" key="6">
    <source>
        <dbReference type="SAM" id="Phobius"/>
    </source>
</evidence>
<gene>
    <name evidence="8" type="ORF">K6V98_04080</name>
</gene>
<accession>A0ABS7MJJ4</accession>
<keyword evidence="2" id="KW-0964">Secreted</keyword>
<evidence type="ECO:0000256" key="2">
    <source>
        <dbReference type="ARBA" id="ARBA00022525"/>
    </source>
</evidence>
<protein>
    <submittedName>
        <fullName evidence="8">LPXTG cell wall anchor domain-containing protein</fullName>
    </submittedName>
</protein>
<keyword evidence="1" id="KW-0134">Cell wall</keyword>
<sequence length="86" mass="9688">MERSGAEKEWTRADRYVGKSESDTRSAARTNKQRQEQKQLKTQDLGNNKKPRRHLPQTGDTAFVLTTAVTGFSSIGLLGAALRRRQ</sequence>
<feature type="compositionally biased region" description="Basic and acidic residues" evidence="5">
    <location>
        <begin position="1"/>
        <end position="26"/>
    </location>
</feature>
<feature type="domain" description="Gram-positive cocci surface proteins LPxTG" evidence="7">
    <location>
        <begin position="55"/>
        <end position="86"/>
    </location>
</feature>
<keyword evidence="6" id="KW-0812">Transmembrane</keyword>
<keyword evidence="6" id="KW-1133">Transmembrane helix</keyword>
<name>A0ABS7MJJ4_9ACTN</name>
<dbReference type="NCBIfam" id="TIGR01167">
    <property type="entry name" value="LPXTG_anchor"/>
    <property type="match status" value="1"/>
</dbReference>
<organism evidence="8 9">
    <name type="scientific">Collinsella ureilytica</name>
    <dbReference type="NCBI Taxonomy" id="2869515"/>
    <lineage>
        <taxon>Bacteria</taxon>
        <taxon>Bacillati</taxon>
        <taxon>Actinomycetota</taxon>
        <taxon>Coriobacteriia</taxon>
        <taxon>Coriobacteriales</taxon>
        <taxon>Coriobacteriaceae</taxon>
        <taxon>Collinsella</taxon>
    </lineage>
</organism>
<evidence type="ECO:0000256" key="5">
    <source>
        <dbReference type="SAM" id="MobiDB-lite"/>
    </source>
</evidence>